<accession>A0A3S1CKI0</accession>
<dbReference type="OrthoDB" id="5641564at2"/>
<organism evidence="2 3">
    <name type="scientific">Legionella septentrionalis</name>
    <dbReference type="NCBI Taxonomy" id="2498109"/>
    <lineage>
        <taxon>Bacteria</taxon>
        <taxon>Pseudomonadati</taxon>
        <taxon>Pseudomonadota</taxon>
        <taxon>Gammaproteobacteria</taxon>
        <taxon>Legionellales</taxon>
        <taxon>Legionellaceae</taxon>
        <taxon>Legionella</taxon>
    </lineage>
</organism>
<evidence type="ECO:0000313" key="3">
    <source>
        <dbReference type="Proteomes" id="UP000288012"/>
    </source>
</evidence>
<comment type="caution">
    <text evidence="2">The sequence shown here is derived from an EMBL/GenBank/DDBJ whole genome shotgun (WGS) entry which is preliminary data.</text>
</comment>
<dbReference type="EMBL" id="RZGR01000036">
    <property type="protein sequence ID" value="RUQ81603.1"/>
    <property type="molecule type" value="Genomic_DNA"/>
</dbReference>
<evidence type="ECO:0000256" key="1">
    <source>
        <dbReference type="SAM" id="SignalP"/>
    </source>
</evidence>
<dbReference type="RefSeq" id="WP_126954753.1">
    <property type="nucleotide sequence ID" value="NZ_RZGR01000036.1"/>
</dbReference>
<gene>
    <name evidence="2" type="ORF">EKM59_10040</name>
</gene>
<feature type="chain" id="PRO_5018544670" evidence="1">
    <location>
        <begin position="23"/>
        <end position="128"/>
    </location>
</feature>
<evidence type="ECO:0000313" key="2">
    <source>
        <dbReference type="EMBL" id="RUQ81603.1"/>
    </source>
</evidence>
<reference evidence="2 3" key="1">
    <citation type="submission" date="2018-12" db="EMBL/GenBank/DDBJ databases">
        <title>Legionella sp,whole genome shotgun sequence.</title>
        <authorList>
            <person name="Wu H."/>
        </authorList>
    </citation>
    <scope>NUCLEOTIDE SEQUENCE [LARGE SCALE GENOMIC DNA]</scope>
    <source>
        <strain evidence="3">km714</strain>
    </source>
</reference>
<dbReference type="AlphaFoldDB" id="A0A3S1CKI0"/>
<protein>
    <submittedName>
        <fullName evidence="2">Uncharacterized protein</fullName>
    </submittedName>
</protein>
<sequence>MLRKLGLGLLGFTLLFTTNAFAMRTIPFSQTAAIEFELKPNDPLVLVNFFFWSIKATCTVSSETEDNPVLVKALRKSGTINEMELVEGDTRSFNFKNRESFTVSAVSGAKVEFVNQGEKPIKAICTPG</sequence>
<feature type="signal peptide" evidence="1">
    <location>
        <begin position="1"/>
        <end position="22"/>
    </location>
</feature>
<keyword evidence="3" id="KW-1185">Reference proteome</keyword>
<proteinExistence type="predicted"/>
<dbReference type="Proteomes" id="UP000288012">
    <property type="component" value="Unassembled WGS sequence"/>
</dbReference>
<name>A0A3S1CKI0_9GAMM</name>
<keyword evidence="1" id="KW-0732">Signal</keyword>